<name>A0A2D0KYB2_9GAMM</name>
<sequence length="133" mass="15607">MLPASLRSKLFLFMQQNGLVYNKKEHRLTFESILYRMRTGIPWRDLPETNLENGTPSFDVLMFGQKKAFLIYYSKCCLKTRIPNGYLLMAVLYGRINIVREPPQRKMKLLEKASGTLNYNLFSSRQLRLTCAF</sequence>
<gene>
    <name evidence="1" type="ORF">Xkoz_03724</name>
</gene>
<protein>
    <submittedName>
        <fullName evidence="1">Transposase</fullName>
    </submittedName>
</protein>
<reference evidence="1 2" key="1">
    <citation type="journal article" date="2017" name="Nat. Microbiol.">
        <title>Natural product diversity associated with the nematode symbionts Photorhabdus and Xenorhabdus.</title>
        <authorList>
            <person name="Tobias N.J."/>
            <person name="Wolff H."/>
            <person name="Djahanschiri B."/>
            <person name="Grundmann F."/>
            <person name="Kronenwerth M."/>
            <person name="Shi Y.M."/>
            <person name="Simonyi S."/>
            <person name="Grun P."/>
            <person name="Shapiro-Ilan D."/>
            <person name="Pidot S.J."/>
            <person name="Stinear T.P."/>
            <person name="Ebersberger I."/>
            <person name="Bode H.B."/>
        </authorList>
    </citation>
    <scope>NUCLEOTIDE SEQUENCE [LARGE SCALE GENOMIC DNA]</scope>
    <source>
        <strain evidence="1 2">DSM 17907</strain>
    </source>
</reference>
<accession>A0A2D0KYB2</accession>
<dbReference type="AlphaFoldDB" id="A0A2D0KYB2"/>
<dbReference type="EMBL" id="NJCX01000049">
    <property type="protein sequence ID" value="PHM68197.1"/>
    <property type="molecule type" value="Genomic_DNA"/>
</dbReference>
<proteinExistence type="predicted"/>
<keyword evidence="2" id="KW-1185">Reference proteome</keyword>
<comment type="caution">
    <text evidence="1">The sequence shown here is derived from an EMBL/GenBank/DDBJ whole genome shotgun (WGS) entry which is preliminary data.</text>
</comment>
<evidence type="ECO:0000313" key="1">
    <source>
        <dbReference type="EMBL" id="PHM68197.1"/>
    </source>
</evidence>
<organism evidence="1 2">
    <name type="scientific">Xenorhabdus kozodoii</name>
    <dbReference type="NCBI Taxonomy" id="351676"/>
    <lineage>
        <taxon>Bacteria</taxon>
        <taxon>Pseudomonadati</taxon>
        <taxon>Pseudomonadota</taxon>
        <taxon>Gammaproteobacteria</taxon>
        <taxon>Enterobacterales</taxon>
        <taxon>Morganellaceae</taxon>
        <taxon>Xenorhabdus</taxon>
    </lineage>
</organism>
<evidence type="ECO:0000313" key="2">
    <source>
        <dbReference type="Proteomes" id="UP000221101"/>
    </source>
</evidence>
<dbReference type="Proteomes" id="UP000221101">
    <property type="component" value="Unassembled WGS sequence"/>
</dbReference>